<feature type="region of interest" description="Disordered" evidence="1">
    <location>
        <begin position="60"/>
        <end position="88"/>
    </location>
</feature>
<feature type="compositionally biased region" description="Basic and acidic residues" evidence="1">
    <location>
        <begin position="60"/>
        <end position="71"/>
    </location>
</feature>
<sequence length="121" mass="13266">MASGAPDDPDDLPSQTALDAWVAAARTGAGTPWLQARHAETLARHAMGRGLGISLMEASTRRFTEPPRDTSWEILGADPPGENWDDHRDPSRAYTLFLAKIRAAQRDGVVLQYKIWLAKAD</sequence>
<evidence type="ECO:0000313" key="3">
    <source>
        <dbReference type="Proteomes" id="UP001166293"/>
    </source>
</evidence>
<dbReference type="Proteomes" id="UP001166293">
    <property type="component" value="Unassembled WGS sequence"/>
</dbReference>
<evidence type="ECO:0000256" key="1">
    <source>
        <dbReference type="SAM" id="MobiDB-lite"/>
    </source>
</evidence>
<reference evidence="2" key="1">
    <citation type="submission" date="2021-06" db="EMBL/GenBank/DDBJ databases">
        <title>Thalassococcus sp. CAU 1522 isolated from sea sand, Republic of Korea.</title>
        <authorList>
            <person name="Kim W."/>
        </authorList>
    </citation>
    <scope>NUCLEOTIDE SEQUENCE</scope>
    <source>
        <strain evidence="2">CAU 1522</strain>
    </source>
</reference>
<protein>
    <submittedName>
        <fullName evidence="2">Uncharacterized protein</fullName>
    </submittedName>
</protein>
<name>A0ABS6N710_9RHOB</name>
<comment type="caution">
    <text evidence="2">The sequence shown here is derived from an EMBL/GenBank/DDBJ whole genome shotgun (WGS) entry which is preliminary data.</text>
</comment>
<dbReference type="EMBL" id="JAHRWL010000001">
    <property type="protein sequence ID" value="MBV2359578.1"/>
    <property type="molecule type" value="Genomic_DNA"/>
</dbReference>
<gene>
    <name evidence="2" type="ORF">KUH32_07320</name>
</gene>
<evidence type="ECO:0000313" key="2">
    <source>
        <dbReference type="EMBL" id="MBV2359578.1"/>
    </source>
</evidence>
<dbReference type="RefSeq" id="WP_217777378.1">
    <property type="nucleotide sequence ID" value="NZ_JAHRWL010000001.1"/>
</dbReference>
<organism evidence="2 3">
    <name type="scientific">Thalassococcus arenae</name>
    <dbReference type="NCBI Taxonomy" id="2851652"/>
    <lineage>
        <taxon>Bacteria</taxon>
        <taxon>Pseudomonadati</taxon>
        <taxon>Pseudomonadota</taxon>
        <taxon>Alphaproteobacteria</taxon>
        <taxon>Rhodobacterales</taxon>
        <taxon>Roseobacteraceae</taxon>
        <taxon>Thalassococcus</taxon>
    </lineage>
</organism>
<keyword evidence="3" id="KW-1185">Reference proteome</keyword>
<accession>A0ABS6N710</accession>
<proteinExistence type="predicted"/>